<dbReference type="GO" id="GO:0005737">
    <property type="term" value="C:cytoplasm"/>
    <property type="evidence" value="ECO:0007669"/>
    <property type="project" value="TreeGrafter"/>
</dbReference>
<dbReference type="InterPro" id="IPR036691">
    <property type="entry name" value="Endo/exonu/phosph_ase_sf"/>
</dbReference>
<dbReference type="GO" id="GO:0007031">
    <property type="term" value="P:peroxisome organization"/>
    <property type="evidence" value="ECO:0007669"/>
    <property type="project" value="InterPro"/>
</dbReference>
<feature type="signal peptide" evidence="5">
    <location>
        <begin position="1"/>
        <end position="26"/>
    </location>
</feature>
<sequence>MLLDWLVLLYLSAMLWLFLMPQTKEGAVLGIGTRKFIVWIALFPASLIFSWEYNPRLCRWFGYDETSARRYFSCYSFRIYYVVACFVLFLSFCGFVYWKVLFPTSRYVMYRRIAEQVSQKLSSTLPTSRTTFQLMTYNAFCRPPGIAGDSGEDFKDERLSLLLKRIGQLDIICFQELFDAFCNRRKAFIEAARLLGFQYECFLPRNCFRIPPRIIDGGVTIMSKFPIVYTNYIHYRHCVYSTVDSFVGKGCLYARISYRLDEKDSSKTGGARYLHVFSSHMQAGDRIGYPHESYHARIRIGQLEEMRDFIHESIVDDDGPVVLTGDWNINARMSMENDSDSFWYNDLLERLQDSPSSLSLLQQRRAQYFQDNSAIQNLCLKDLLSLSYHGRHPITDGTKCIDYILFDPRKGNLTEEGTCKVDPDFDESLMAKWSSSRSLWRQLVSWLLSHMSSLWNKNGFSLVFAAVAAVALLVSLRNRKRRNTQQTSAVSNEATNETFCFEYSVGNKSSVSSGSYATTTRNTGGRLKSIFRGVTRVTLGTDLEKSCIFRRVSSLGEGEKVQIDPDKLHGLMQLLSLFEVFLIIRVHNDDEEVNCRKALELAGTLQCGLHPAKVLFCETLQGTTAIVRQLEPQMHIDSNPSVIVDLERFIQRLVYIGSSACSSSSRTNRPIVSLEKLEDIFL</sequence>
<protein>
    <recommendedName>
        <fullName evidence="2">sphingomyelin phosphodiesterase</fullName>
        <ecNumber evidence="2">3.1.4.12</ecNumber>
    </recommendedName>
</protein>
<keyword evidence="3" id="KW-0378">Hydrolase</keyword>
<evidence type="ECO:0000256" key="3">
    <source>
        <dbReference type="ARBA" id="ARBA00022801"/>
    </source>
</evidence>
<keyword evidence="4" id="KW-1133">Transmembrane helix</keyword>
<evidence type="ECO:0000256" key="2">
    <source>
        <dbReference type="ARBA" id="ARBA00012369"/>
    </source>
</evidence>
<name>A0AAV9IH62_9RHOD</name>
<keyword evidence="5" id="KW-0732">Signal</keyword>
<evidence type="ECO:0000313" key="8">
    <source>
        <dbReference type="Proteomes" id="UP001300502"/>
    </source>
</evidence>
<reference evidence="7 8" key="1">
    <citation type="submission" date="2022-07" db="EMBL/GenBank/DDBJ databases">
        <title>Genome-wide signatures of adaptation to extreme environments.</title>
        <authorList>
            <person name="Cho C.H."/>
            <person name="Yoon H.S."/>
        </authorList>
    </citation>
    <scope>NUCLEOTIDE SEQUENCE [LARGE SCALE GENOMIC DNA]</scope>
    <source>
        <strain evidence="7 8">108.79 E11</strain>
    </source>
</reference>
<feature type="transmembrane region" description="Helical" evidence="4">
    <location>
        <begin position="79"/>
        <end position="98"/>
    </location>
</feature>
<dbReference type="GO" id="GO:0005576">
    <property type="term" value="C:extracellular region"/>
    <property type="evidence" value="ECO:0007669"/>
    <property type="project" value="InterPro"/>
</dbReference>
<dbReference type="Pfam" id="PF03372">
    <property type="entry name" value="Exo_endo_phos"/>
    <property type="match status" value="1"/>
</dbReference>
<feature type="chain" id="PRO_5043462936" description="sphingomyelin phosphodiesterase" evidence="5">
    <location>
        <begin position="27"/>
        <end position="682"/>
    </location>
</feature>
<proteinExistence type="inferred from homology"/>
<dbReference type="EC" id="3.1.4.12" evidence="2"/>
<dbReference type="GO" id="GO:0004767">
    <property type="term" value="F:sphingomyelin phosphodiesterase activity"/>
    <property type="evidence" value="ECO:0007669"/>
    <property type="project" value="UniProtKB-EC"/>
</dbReference>
<dbReference type="InterPro" id="IPR005135">
    <property type="entry name" value="Endo/exonuclease/phosphatase"/>
</dbReference>
<dbReference type="InterPro" id="IPR038772">
    <property type="entry name" value="Sph/SMPD2-like"/>
</dbReference>
<feature type="transmembrane region" description="Helical" evidence="4">
    <location>
        <begin position="36"/>
        <end position="53"/>
    </location>
</feature>
<dbReference type="Proteomes" id="UP001300502">
    <property type="component" value="Unassembled WGS sequence"/>
</dbReference>
<dbReference type="PANTHER" id="PTHR16320">
    <property type="entry name" value="SPHINGOMYELINASE FAMILY MEMBER"/>
    <property type="match status" value="1"/>
</dbReference>
<keyword evidence="4" id="KW-0812">Transmembrane</keyword>
<evidence type="ECO:0000256" key="4">
    <source>
        <dbReference type="SAM" id="Phobius"/>
    </source>
</evidence>
<organism evidence="7 8">
    <name type="scientific">Galdieria yellowstonensis</name>
    <dbReference type="NCBI Taxonomy" id="3028027"/>
    <lineage>
        <taxon>Eukaryota</taxon>
        <taxon>Rhodophyta</taxon>
        <taxon>Bangiophyceae</taxon>
        <taxon>Galdieriales</taxon>
        <taxon>Galdieriaceae</taxon>
        <taxon>Galdieria</taxon>
    </lineage>
</organism>
<evidence type="ECO:0000313" key="7">
    <source>
        <dbReference type="EMBL" id="KAK4526812.1"/>
    </source>
</evidence>
<dbReference type="SUPFAM" id="SSF56219">
    <property type="entry name" value="DNase I-like"/>
    <property type="match status" value="1"/>
</dbReference>
<evidence type="ECO:0000256" key="5">
    <source>
        <dbReference type="SAM" id="SignalP"/>
    </source>
</evidence>
<comment type="similarity">
    <text evidence="1">Belongs to the neutral sphingomyelinase family.</text>
</comment>
<dbReference type="PANTHER" id="PTHR16320:SF1">
    <property type="entry name" value="SPHINGOMYELINASE DDB_G0288017"/>
    <property type="match status" value="1"/>
</dbReference>
<feature type="transmembrane region" description="Helical" evidence="4">
    <location>
        <begin position="459"/>
        <end position="476"/>
    </location>
</feature>
<feature type="domain" description="Endonuclease/exonuclease/phosphatase" evidence="6">
    <location>
        <begin position="135"/>
        <end position="408"/>
    </location>
</feature>
<dbReference type="InterPro" id="IPR017766">
    <property type="entry name" value="Sphingomyelinase/PLipase_C"/>
</dbReference>
<comment type="caution">
    <text evidence="7">The sequence shown here is derived from an EMBL/GenBank/DDBJ whole genome shotgun (WGS) entry which is preliminary data.</text>
</comment>
<dbReference type="Gene3D" id="3.60.10.10">
    <property type="entry name" value="Endonuclease/exonuclease/phosphatase"/>
    <property type="match status" value="1"/>
</dbReference>
<evidence type="ECO:0000259" key="6">
    <source>
        <dbReference type="Pfam" id="PF03372"/>
    </source>
</evidence>
<evidence type="ECO:0000256" key="1">
    <source>
        <dbReference type="ARBA" id="ARBA00006335"/>
    </source>
</evidence>
<dbReference type="EMBL" id="JANCYU010000044">
    <property type="protein sequence ID" value="KAK4526812.1"/>
    <property type="molecule type" value="Genomic_DNA"/>
</dbReference>
<accession>A0AAV9IH62</accession>
<dbReference type="Pfam" id="PF22978">
    <property type="entry name" value="HAD_Pex22"/>
    <property type="match status" value="1"/>
</dbReference>
<dbReference type="CDD" id="cd09078">
    <property type="entry name" value="nSMase"/>
    <property type="match status" value="1"/>
</dbReference>
<dbReference type="InterPro" id="IPR037485">
    <property type="entry name" value="PEX22"/>
</dbReference>
<dbReference type="AlphaFoldDB" id="A0AAV9IH62"/>
<keyword evidence="4" id="KW-0472">Membrane</keyword>
<gene>
    <name evidence="7" type="ORF">GAYE_SCF28MG4729</name>
</gene>
<keyword evidence="8" id="KW-1185">Reference proteome</keyword>